<evidence type="ECO:0000313" key="1">
    <source>
        <dbReference type="EMBL" id="EKC35948.1"/>
    </source>
</evidence>
<reference evidence="1" key="1">
    <citation type="journal article" date="2012" name="Nature">
        <title>The oyster genome reveals stress adaptation and complexity of shell formation.</title>
        <authorList>
            <person name="Zhang G."/>
            <person name="Fang X."/>
            <person name="Guo X."/>
            <person name="Li L."/>
            <person name="Luo R."/>
            <person name="Xu F."/>
            <person name="Yang P."/>
            <person name="Zhang L."/>
            <person name="Wang X."/>
            <person name="Qi H."/>
            <person name="Xiong Z."/>
            <person name="Que H."/>
            <person name="Xie Y."/>
            <person name="Holland P.W."/>
            <person name="Paps J."/>
            <person name="Zhu Y."/>
            <person name="Wu F."/>
            <person name="Chen Y."/>
            <person name="Wang J."/>
            <person name="Peng C."/>
            <person name="Meng J."/>
            <person name="Yang L."/>
            <person name="Liu J."/>
            <person name="Wen B."/>
            <person name="Zhang N."/>
            <person name="Huang Z."/>
            <person name="Zhu Q."/>
            <person name="Feng Y."/>
            <person name="Mount A."/>
            <person name="Hedgecock D."/>
            <person name="Xu Z."/>
            <person name="Liu Y."/>
            <person name="Domazet-Loso T."/>
            <person name="Du Y."/>
            <person name="Sun X."/>
            <person name="Zhang S."/>
            <person name="Liu B."/>
            <person name="Cheng P."/>
            <person name="Jiang X."/>
            <person name="Li J."/>
            <person name="Fan D."/>
            <person name="Wang W."/>
            <person name="Fu W."/>
            <person name="Wang T."/>
            <person name="Wang B."/>
            <person name="Zhang J."/>
            <person name="Peng Z."/>
            <person name="Li Y."/>
            <person name="Li N."/>
            <person name="Wang J."/>
            <person name="Chen M."/>
            <person name="He Y."/>
            <person name="Tan F."/>
            <person name="Song X."/>
            <person name="Zheng Q."/>
            <person name="Huang R."/>
            <person name="Yang H."/>
            <person name="Du X."/>
            <person name="Chen L."/>
            <person name="Yang M."/>
            <person name="Gaffney P.M."/>
            <person name="Wang S."/>
            <person name="Luo L."/>
            <person name="She Z."/>
            <person name="Ming Y."/>
            <person name="Huang W."/>
            <person name="Zhang S."/>
            <person name="Huang B."/>
            <person name="Zhang Y."/>
            <person name="Qu T."/>
            <person name="Ni P."/>
            <person name="Miao G."/>
            <person name="Wang J."/>
            <person name="Wang Q."/>
            <person name="Steinberg C.E."/>
            <person name="Wang H."/>
            <person name="Li N."/>
            <person name="Qian L."/>
            <person name="Zhang G."/>
            <person name="Li Y."/>
            <person name="Yang H."/>
            <person name="Liu X."/>
            <person name="Wang J."/>
            <person name="Yin Y."/>
            <person name="Wang J."/>
        </authorList>
    </citation>
    <scope>NUCLEOTIDE SEQUENCE [LARGE SCALE GENOMIC DNA]</scope>
    <source>
        <strain evidence="1">05x7-T-G4-1.051#20</strain>
    </source>
</reference>
<sequence>MSSDDELDRVIQRLEDSLQDDITVLGEDNQPAKLPARVREIITKHLQEDEDYTPPTMSTTPTVGQLQEENRLLATELNRVEDLLAASRAERDELGIKYNAISDKVSLECREMA</sequence>
<dbReference type="AlphaFoldDB" id="K1QQ33"/>
<name>K1QQ33_MAGGI</name>
<proteinExistence type="predicted"/>
<dbReference type="InParanoid" id="K1QQ33"/>
<gene>
    <name evidence="1" type="ORF">CGI_10027503</name>
</gene>
<organism evidence="1">
    <name type="scientific">Magallana gigas</name>
    <name type="common">Pacific oyster</name>
    <name type="synonym">Crassostrea gigas</name>
    <dbReference type="NCBI Taxonomy" id="29159"/>
    <lineage>
        <taxon>Eukaryota</taxon>
        <taxon>Metazoa</taxon>
        <taxon>Spiralia</taxon>
        <taxon>Lophotrochozoa</taxon>
        <taxon>Mollusca</taxon>
        <taxon>Bivalvia</taxon>
        <taxon>Autobranchia</taxon>
        <taxon>Pteriomorphia</taxon>
        <taxon>Ostreida</taxon>
        <taxon>Ostreoidea</taxon>
        <taxon>Ostreidae</taxon>
        <taxon>Magallana</taxon>
    </lineage>
</organism>
<protein>
    <submittedName>
        <fullName evidence="1">Rootletin</fullName>
    </submittedName>
</protein>
<dbReference type="EMBL" id="JH816729">
    <property type="protein sequence ID" value="EKC35948.1"/>
    <property type="molecule type" value="Genomic_DNA"/>
</dbReference>
<dbReference type="HOGENOM" id="CLU_2135907_0_0_1"/>
<accession>K1QQ33</accession>